<dbReference type="Gene3D" id="1.10.3720.10">
    <property type="entry name" value="MetI-like"/>
    <property type="match status" value="1"/>
</dbReference>
<accession>A0A2V1K084</accession>
<evidence type="ECO:0000313" key="9">
    <source>
        <dbReference type="EMBL" id="PWF21925.1"/>
    </source>
</evidence>
<evidence type="ECO:0000259" key="8">
    <source>
        <dbReference type="PROSITE" id="PS50928"/>
    </source>
</evidence>
<dbReference type="PANTHER" id="PTHR30151:SF38">
    <property type="entry name" value="ALIPHATIC SULFONATES TRANSPORT PERMEASE PROTEIN SSUC-RELATED"/>
    <property type="match status" value="1"/>
</dbReference>
<evidence type="ECO:0000256" key="3">
    <source>
        <dbReference type="ARBA" id="ARBA00022475"/>
    </source>
</evidence>
<gene>
    <name evidence="9" type="ORF">DD235_14155</name>
</gene>
<dbReference type="InterPro" id="IPR000515">
    <property type="entry name" value="MetI-like"/>
</dbReference>
<keyword evidence="2 7" id="KW-0813">Transport</keyword>
<dbReference type="SUPFAM" id="SSF161098">
    <property type="entry name" value="MetI-like"/>
    <property type="match status" value="1"/>
</dbReference>
<feature type="transmembrane region" description="Helical" evidence="7">
    <location>
        <begin position="244"/>
        <end position="263"/>
    </location>
</feature>
<evidence type="ECO:0000256" key="4">
    <source>
        <dbReference type="ARBA" id="ARBA00022692"/>
    </source>
</evidence>
<dbReference type="Pfam" id="PF00528">
    <property type="entry name" value="BPD_transp_1"/>
    <property type="match status" value="1"/>
</dbReference>
<comment type="subcellular location">
    <subcellularLocation>
        <location evidence="1 7">Cell membrane</location>
        <topology evidence="1 7">Multi-pass membrane protein</topology>
    </subcellularLocation>
</comment>
<comment type="caution">
    <text evidence="9">The sequence shown here is derived from an EMBL/GenBank/DDBJ whole genome shotgun (WGS) entry which is preliminary data.</text>
</comment>
<reference evidence="10" key="1">
    <citation type="submission" date="2018-05" db="EMBL/GenBank/DDBJ databases">
        <authorList>
            <person name="Li Y."/>
        </authorList>
    </citation>
    <scope>NUCLEOTIDE SEQUENCE [LARGE SCALE GENOMIC DNA]</scope>
    <source>
        <strain evidence="10">3d-2-2</strain>
    </source>
</reference>
<dbReference type="InterPro" id="IPR035906">
    <property type="entry name" value="MetI-like_sf"/>
</dbReference>
<dbReference type="Proteomes" id="UP000245212">
    <property type="component" value="Unassembled WGS sequence"/>
</dbReference>
<keyword evidence="10" id="KW-1185">Reference proteome</keyword>
<dbReference type="CDD" id="cd06261">
    <property type="entry name" value="TM_PBP2"/>
    <property type="match status" value="1"/>
</dbReference>
<evidence type="ECO:0000256" key="5">
    <source>
        <dbReference type="ARBA" id="ARBA00022989"/>
    </source>
</evidence>
<protein>
    <submittedName>
        <fullName evidence="9">ABC transporter permease</fullName>
    </submittedName>
</protein>
<sequence length="278" mass="30624">MSTAVQTIDQARLGLPSTRSGPARSRWRRQNLIGLILPAAILLLWQMASSQGWIDKVFLPEPKVVVASFWDMLLRQNLALDFLASLSIVGQAFLYGTITAVVLGVAAGLSQNVERFLGPTFDTIRHVPGIAWFPLIVLWLGLGAPAKILVIGKSVFFPVFLNTLQGIRNVDKSHIELARVLTLTRWQLVRQIILPAAMPNIMVSLRYAAGLAWALVVVAEGLSGLEGLGFLIFRAQGLLLTDQLLVCMVIIGLVGFAIDRGMYLLQRRVLRWKQGYDG</sequence>
<evidence type="ECO:0000256" key="7">
    <source>
        <dbReference type="RuleBase" id="RU363032"/>
    </source>
</evidence>
<keyword evidence="4 7" id="KW-0812">Transmembrane</keyword>
<feature type="domain" description="ABC transmembrane type-1" evidence="8">
    <location>
        <begin position="82"/>
        <end position="259"/>
    </location>
</feature>
<dbReference type="EMBL" id="QETA01000006">
    <property type="protein sequence ID" value="PWF21925.1"/>
    <property type="molecule type" value="Genomic_DNA"/>
</dbReference>
<keyword evidence="6 7" id="KW-0472">Membrane</keyword>
<comment type="similarity">
    <text evidence="7">Belongs to the binding-protein-dependent transport system permease family.</text>
</comment>
<dbReference type="AlphaFoldDB" id="A0A2V1K084"/>
<feature type="transmembrane region" description="Helical" evidence="7">
    <location>
        <begin position="82"/>
        <end position="109"/>
    </location>
</feature>
<organism evidence="9 10">
    <name type="scientific">Corticimicrobacter populi</name>
    <dbReference type="NCBI Taxonomy" id="2175229"/>
    <lineage>
        <taxon>Bacteria</taxon>
        <taxon>Pseudomonadati</taxon>
        <taxon>Pseudomonadota</taxon>
        <taxon>Betaproteobacteria</taxon>
        <taxon>Burkholderiales</taxon>
        <taxon>Alcaligenaceae</taxon>
        <taxon>Corticimicrobacter</taxon>
    </lineage>
</organism>
<evidence type="ECO:0000256" key="1">
    <source>
        <dbReference type="ARBA" id="ARBA00004651"/>
    </source>
</evidence>
<dbReference type="GO" id="GO:0042918">
    <property type="term" value="P:alkanesulfonate transmembrane transport"/>
    <property type="evidence" value="ECO:0007669"/>
    <property type="project" value="UniProtKB-ARBA"/>
</dbReference>
<proteinExistence type="inferred from homology"/>
<dbReference type="FunFam" id="1.10.3720.10:FF:000003">
    <property type="entry name" value="Aliphatic sulfonate ABC transporter permease"/>
    <property type="match status" value="1"/>
</dbReference>
<dbReference type="PROSITE" id="PS50928">
    <property type="entry name" value="ABC_TM1"/>
    <property type="match status" value="1"/>
</dbReference>
<keyword evidence="5 7" id="KW-1133">Transmembrane helix</keyword>
<dbReference type="PANTHER" id="PTHR30151">
    <property type="entry name" value="ALKANE SULFONATE ABC TRANSPORTER-RELATED, MEMBRANE SUBUNIT"/>
    <property type="match status" value="1"/>
</dbReference>
<evidence type="ECO:0000313" key="10">
    <source>
        <dbReference type="Proteomes" id="UP000245212"/>
    </source>
</evidence>
<evidence type="ECO:0000256" key="6">
    <source>
        <dbReference type="ARBA" id="ARBA00023136"/>
    </source>
</evidence>
<evidence type="ECO:0000256" key="2">
    <source>
        <dbReference type="ARBA" id="ARBA00022448"/>
    </source>
</evidence>
<dbReference type="RefSeq" id="WP_109062741.1">
    <property type="nucleotide sequence ID" value="NZ_QETA01000006.1"/>
</dbReference>
<feature type="transmembrane region" description="Helical" evidence="7">
    <location>
        <begin position="130"/>
        <end position="151"/>
    </location>
</feature>
<name>A0A2V1K084_9BURK</name>
<feature type="transmembrane region" description="Helical" evidence="7">
    <location>
        <begin position="207"/>
        <end position="232"/>
    </location>
</feature>
<keyword evidence="3" id="KW-1003">Cell membrane</keyword>
<dbReference type="GO" id="GO:0005886">
    <property type="term" value="C:plasma membrane"/>
    <property type="evidence" value="ECO:0007669"/>
    <property type="project" value="UniProtKB-SubCell"/>
</dbReference>
<feature type="transmembrane region" description="Helical" evidence="7">
    <location>
        <begin position="32"/>
        <end position="54"/>
    </location>
</feature>